<evidence type="ECO:0000259" key="3">
    <source>
        <dbReference type="Pfam" id="PF00501"/>
    </source>
</evidence>
<feature type="domain" description="AMP-dependent synthetase/ligase" evidence="3">
    <location>
        <begin position="20"/>
        <end position="429"/>
    </location>
</feature>
<proteinExistence type="predicted"/>
<dbReference type="PANTHER" id="PTHR43272:SF33">
    <property type="entry name" value="AMP-BINDING DOMAIN-CONTAINING PROTEIN-RELATED"/>
    <property type="match status" value="1"/>
</dbReference>
<dbReference type="SUPFAM" id="SSF56801">
    <property type="entry name" value="Acetyl-CoA synthetase-like"/>
    <property type="match status" value="1"/>
</dbReference>
<dbReference type="InterPro" id="IPR042099">
    <property type="entry name" value="ANL_N_sf"/>
</dbReference>
<accession>A0A0F7JX39</accession>
<dbReference type="Gene3D" id="3.40.50.12780">
    <property type="entry name" value="N-terminal domain of ligase-like"/>
    <property type="match status" value="1"/>
</dbReference>
<evidence type="ECO:0000256" key="1">
    <source>
        <dbReference type="ARBA" id="ARBA00022741"/>
    </source>
</evidence>
<protein>
    <submittedName>
        <fullName evidence="4">AMP-dependent synthetase</fullName>
    </submittedName>
</protein>
<sequence length="602" mass="67400">MKANQEIISLDDAVTLAGLFKERTHRTPDHIAYRYYDPEQQVWKNSTWSEMRTETARWQAAFLQEGLKPGDRVGIMMPNRREWVMFDQAALGLGLVSVPLFYNDRGGNVAYIAEAAAIKLLVIQGPEQWQNLAPVRDELPTVDRIISLDSLDGMEHDDRICHLEQWLPDTAGEYQVVDNLDPHGLCSIVYTSGTTGHPKGVMLSHHNILSNTYEALQTTTIEDDDILLSFLPLSHMLERTGGYYLPLMAGITVAYARSIQELAEDLQIIRPTFLISVPRIYERIYAKIQEGLEGKSPLVRHLFNLAVNVGWTRFEWQQGRGNWSPSLLLWPLLNKLVASKVTEKLGGRLRTAISGGAPLPPEVARTFLALGVPVLQGYGLTETSPVLAVNRVEDNVPESVGRPLPGTELSIAENGELLARGNAVMLGFWNNPQETERVIDKDGWLHTGDVAKIDASGHVYITGRIKDIIVLANGEKVSPADMEIAIAMDALIEQVMIIGEGRPFLSALIVLESEQWKSLAEGLDLDPDNADSLQDHRVMDHVHRRINDQLREFPGYAQVRKIRLLEEAWSVENGYLTPTLKTKRKLIIEHCEPLISDLYSGH</sequence>
<dbReference type="GO" id="GO:0004467">
    <property type="term" value="F:long-chain fatty acid-CoA ligase activity"/>
    <property type="evidence" value="ECO:0007669"/>
    <property type="project" value="TreeGrafter"/>
</dbReference>
<dbReference type="CDD" id="cd05907">
    <property type="entry name" value="VL_LC_FACS_like"/>
    <property type="match status" value="1"/>
</dbReference>
<dbReference type="PATRIC" id="fig|1543721.4.peg.453"/>
<evidence type="ECO:0000313" key="4">
    <source>
        <dbReference type="EMBL" id="AKH19345.1"/>
    </source>
</evidence>
<gene>
    <name evidence="4" type="ORF">AAY24_02140</name>
</gene>
<reference evidence="4 5" key="1">
    <citation type="journal article" date="2015" name="Genome Announc.">
        <title>Complete Genome Sequence of Sedimenticola thiotaurini Strain SIP-G1, a Polyphosphate- and Polyhydroxyalkanoate-Accumulating Sulfur-Oxidizing Gammaproteobacterium Isolated from Salt Marsh Sediments.</title>
        <authorList>
            <person name="Flood B.E."/>
            <person name="Jones D.S."/>
            <person name="Bailey J.V."/>
        </authorList>
    </citation>
    <scope>NUCLEOTIDE SEQUENCE [LARGE SCALE GENOMIC DNA]</scope>
    <source>
        <strain evidence="4 5">SIP-G1</strain>
    </source>
</reference>
<dbReference type="AlphaFoldDB" id="A0A0F7JX39"/>
<name>A0A0F7JX39_9GAMM</name>
<dbReference type="Pfam" id="PF00501">
    <property type="entry name" value="AMP-binding"/>
    <property type="match status" value="1"/>
</dbReference>
<organism evidence="4 5">
    <name type="scientific">Sedimenticola thiotaurini</name>
    <dbReference type="NCBI Taxonomy" id="1543721"/>
    <lineage>
        <taxon>Bacteria</taxon>
        <taxon>Pseudomonadati</taxon>
        <taxon>Pseudomonadota</taxon>
        <taxon>Gammaproteobacteria</taxon>
        <taxon>Chromatiales</taxon>
        <taxon>Sedimenticolaceae</taxon>
        <taxon>Sedimenticola</taxon>
    </lineage>
</organism>
<evidence type="ECO:0000313" key="5">
    <source>
        <dbReference type="Proteomes" id="UP000034410"/>
    </source>
</evidence>
<dbReference type="Pfam" id="PF23562">
    <property type="entry name" value="AMP-binding_C_3"/>
    <property type="match status" value="1"/>
</dbReference>
<dbReference type="KEGG" id="seds:AAY24_02140"/>
<evidence type="ECO:0000256" key="2">
    <source>
        <dbReference type="ARBA" id="ARBA00022840"/>
    </source>
</evidence>
<keyword evidence="5" id="KW-1185">Reference proteome</keyword>
<dbReference type="RefSeq" id="WP_046858284.1">
    <property type="nucleotide sequence ID" value="NZ_CP011412.1"/>
</dbReference>
<dbReference type="OrthoDB" id="5296889at2"/>
<keyword evidence="2" id="KW-0067">ATP-binding</keyword>
<dbReference type="PANTHER" id="PTHR43272">
    <property type="entry name" value="LONG-CHAIN-FATTY-ACID--COA LIGASE"/>
    <property type="match status" value="1"/>
</dbReference>
<dbReference type="EMBL" id="CP011412">
    <property type="protein sequence ID" value="AKH19345.1"/>
    <property type="molecule type" value="Genomic_DNA"/>
</dbReference>
<dbReference type="InterPro" id="IPR000873">
    <property type="entry name" value="AMP-dep_synth/lig_dom"/>
</dbReference>
<dbReference type="GO" id="GO:0016020">
    <property type="term" value="C:membrane"/>
    <property type="evidence" value="ECO:0007669"/>
    <property type="project" value="TreeGrafter"/>
</dbReference>
<dbReference type="GO" id="GO:0005524">
    <property type="term" value="F:ATP binding"/>
    <property type="evidence" value="ECO:0007669"/>
    <property type="project" value="UniProtKB-KW"/>
</dbReference>
<dbReference type="PROSITE" id="PS00455">
    <property type="entry name" value="AMP_BINDING"/>
    <property type="match status" value="1"/>
</dbReference>
<dbReference type="Proteomes" id="UP000034410">
    <property type="component" value="Chromosome"/>
</dbReference>
<keyword evidence="1" id="KW-0547">Nucleotide-binding</keyword>
<dbReference type="InterPro" id="IPR020845">
    <property type="entry name" value="AMP-binding_CS"/>
</dbReference>